<dbReference type="InterPro" id="IPR000719">
    <property type="entry name" value="Prot_kinase_dom"/>
</dbReference>
<dbReference type="GO" id="GO:0000307">
    <property type="term" value="C:cyclin-dependent protein kinase holoenzyme complex"/>
    <property type="evidence" value="ECO:0007669"/>
    <property type="project" value="TreeGrafter"/>
</dbReference>
<dbReference type="PANTHER" id="PTHR24056:SF254">
    <property type="entry name" value="CYCLIN-DEPENDENT KINASE 2"/>
    <property type="match status" value="1"/>
</dbReference>
<name>A0A2I0AXL9_9ASPA</name>
<keyword evidence="1" id="KW-0723">Serine/threonine-protein kinase</keyword>
<dbReference type="GO" id="GO:0007165">
    <property type="term" value="P:signal transduction"/>
    <property type="evidence" value="ECO:0007669"/>
    <property type="project" value="TreeGrafter"/>
</dbReference>
<keyword evidence="2 8" id="KW-0808">Transferase</keyword>
<dbReference type="GO" id="GO:0010389">
    <property type="term" value="P:regulation of G2/M transition of mitotic cell cycle"/>
    <property type="evidence" value="ECO:0007669"/>
    <property type="project" value="TreeGrafter"/>
</dbReference>
<sequence length="174" mass="19619">MYQLCKGVDHCHSCAVLHRKGILKVGGLGLWRGLNSPVMNNTDEIGLFYRAPETLLGAIEYSNGVDIWSVGCIFAEMVRGYPFFHGDTELMQLILIFRVLGTPNEETWHGVSELEGWHEYPQWNPGNMDAFFPSLDPTGIDLLSKMLVCDPAKRVSAKEALNHPYFDNLDKSQF</sequence>
<keyword evidence="5" id="KW-0067">ATP-binding</keyword>
<organism evidence="8 9">
    <name type="scientific">Apostasia shenzhenica</name>
    <dbReference type="NCBI Taxonomy" id="1088818"/>
    <lineage>
        <taxon>Eukaryota</taxon>
        <taxon>Viridiplantae</taxon>
        <taxon>Streptophyta</taxon>
        <taxon>Embryophyta</taxon>
        <taxon>Tracheophyta</taxon>
        <taxon>Spermatophyta</taxon>
        <taxon>Magnoliopsida</taxon>
        <taxon>Liliopsida</taxon>
        <taxon>Asparagales</taxon>
        <taxon>Orchidaceae</taxon>
        <taxon>Apostasioideae</taxon>
        <taxon>Apostasia</taxon>
    </lineage>
</organism>
<dbReference type="Proteomes" id="UP000236161">
    <property type="component" value="Unassembled WGS sequence"/>
</dbReference>
<evidence type="ECO:0000256" key="5">
    <source>
        <dbReference type="ARBA" id="ARBA00022840"/>
    </source>
</evidence>
<gene>
    <name evidence="8" type="primary">CDKB1-1</name>
    <name evidence="8" type="ORF">AXF42_Ash008351</name>
</gene>
<protein>
    <submittedName>
        <fullName evidence="8">Cyclin-dependent kinase B1-1</fullName>
        <ecNumber evidence="8">2.7.11.22</ecNumber>
    </submittedName>
</protein>
<dbReference type="GO" id="GO:0005634">
    <property type="term" value="C:nucleus"/>
    <property type="evidence" value="ECO:0007669"/>
    <property type="project" value="TreeGrafter"/>
</dbReference>
<comment type="catalytic activity">
    <reaction evidence="6">
        <text>[DNA-directed RNA polymerase] + ATP = phospho-[DNA-directed RNA polymerase] + ADP + H(+)</text>
        <dbReference type="Rhea" id="RHEA:10216"/>
        <dbReference type="Rhea" id="RHEA-COMP:11321"/>
        <dbReference type="Rhea" id="RHEA-COMP:11322"/>
        <dbReference type="ChEBI" id="CHEBI:15378"/>
        <dbReference type="ChEBI" id="CHEBI:30616"/>
        <dbReference type="ChEBI" id="CHEBI:43176"/>
        <dbReference type="ChEBI" id="CHEBI:68546"/>
        <dbReference type="ChEBI" id="CHEBI:456216"/>
        <dbReference type="EC" id="2.7.11.23"/>
    </reaction>
</comment>
<keyword evidence="9" id="KW-1185">Reference proteome</keyword>
<accession>A0A2I0AXL9</accession>
<dbReference type="GO" id="GO:0005524">
    <property type="term" value="F:ATP binding"/>
    <property type="evidence" value="ECO:0007669"/>
    <property type="project" value="UniProtKB-KW"/>
</dbReference>
<reference evidence="8 9" key="1">
    <citation type="journal article" date="2017" name="Nature">
        <title>The Apostasia genome and the evolution of orchids.</title>
        <authorList>
            <person name="Zhang G.Q."/>
            <person name="Liu K.W."/>
            <person name="Li Z."/>
            <person name="Lohaus R."/>
            <person name="Hsiao Y.Y."/>
            <person name="Niu S.C."/>
            <person name="Wang J.Y."/>
            <person name="Lin Y.C."/>
            <person name="Xu Q."/>
            <person name="Chen L.J."/>
            <person name="Yoshida K."/>
            <person name="Fujiwara S."/>
            <person name="Wang Z.W."/>
            <person name="Zhang Y.Q."/>
            <person name="Mitsuda N."/>
            <person name="Wang M."/>
            <person name="Liu G.H."/>
            <person name="Pecoraro L."/>
            <person name="Huang H.X."/>
            <person name="Xiao X.J."/>
            <person name="Lin M."/>
            <person name="Wu X.Y."/>
            <person name="Wu W.L."/>
            <person name="Chen Y.Y."/>
            <person name="Chang S.B."/>
            <person name="Sakamoto S."/>
            <person name="Ohme-Takagi M."/>
            <person name="Yagi M."/>
            <person name="Zeng S.J."/>
            <person name="Shen C.Y."/>
            <person name="Yeh C.M."/>
            <person name="Luo Y.B."/>
            <person name="Tsai W.C."/>
            <person name="Van de Peer Y."/>
            <person name="Liu Z.J."/>
        </authorList>
    </citation>
    <scope>NUCLEOTIDE SEQUENCE [LARGE SCALE GENOMIC DNA]</scope>
    <source>
        <strain evidence="9">cv. Shenzhen</strain>
        <tissue evidence="8">Stem</tissue>
    </source>
</reference>
<dbReference type="InterPro" id="IPR011009">
    <property type="entry name" value="Kinase-like_dom_sf"/>
</dbReference>
<dbReference type="STRING" id="1088818.A0A2I0AXL9"/>
<evidence type="ECO:0000256" key="2">
    <source>
        <dbReference type="ARBA" id="ARBA00022679"/>
    </source>
</evidence>
<dbReference type="SUPFAM" id="SSF56112">
    <property type="entry name" value="Protein kinase-like (PK-like)"/>
    <property type="match status" value="1"/>
</dbReference>
<dbReference type="PANTHER" id="PTHR24056">
    <property type="entry name" value="CELL DIVISION PROTEIN KINASE"/>
    <property type="match status" value="1"/>
</dbReference>
<evidence type="ECO:0000259" key="7">
    <source>
        <dbReference type="PROSITE" id="PS50011"/>
    </source>
</evidence>
<evidence type="ECO:0000256" key="6">
    <source>
        <dbReference type="ARBA" id="ARBA00049280"/>
    </source>
</evidence>
<dbReference type="Gene3D" id="1.10.510.10">
    <property type="entry name" value="Transferase(Phosphotransferase) domain 1"/>
    <property type="match status" value="1"/>
</dbReference>
<dbReference type="SMART" id="SM00220">
    <property type="entry name" value="S_TKc"/>
    <property type="match status" value="1"/>
</dbReference>
<keyword evidence="3" id="KW-0547">Nucleotide-binding</keyword>
<dbReference type="AlphaFoldDB" id="A0A2I0AXL9"/>
<dbReference type="Pfam" id="PF00069">
    <property type="entry name" value="Pkinase"/>
    <property type="match status" value="1"/>
</dbReference>
<dbReference type="GO" id="GO:0030332">
    <property type="term" value="F:cyclin binding"/>
    <property type="evidence" value="ECO:0007669"/>
    <property type="project" value="TreeGrafter"/>
</dbReference>
<evidence type="ECO:0000313" key="9">
    <source>
        <dbReference type="Proteomes" id="UP000236161"/>
    </source>
</evidence>
<evidence type="ECO:0000256" key="1">
    <source>
        <dbReference type="ARBA" id="ARBA00022527"/>
    </source>
</evidence>
<dbReference type="InterPro" id="IPR050108">
    <property type="entry name" value="CDK"/>
</dbReference>
<dbReference type="GO" id="GO:0004693">
    <property type="term" value="F:cyclin-dependent protein serine/threonine kinase activity"/>
    <property type="evidence" value="ECO:0007669"/>
    <property type="project" value="UniProtKB-EC"/>
</dbReference>
<dbReference type="GO" id="GO:0008353">
    <property type="term" value="F:RNA polymerase II CTD heptapeptide repeat kinase activity"/>
    <property type="evidence" value="ECO:0007669"/>
    <property type="project" value="UniProtKB-EC"/>
</dbReference>
<dbReference type="GO" id="GO:0000082">
    <property type="term" value="P:G1/S transition of mitotic cell cycle"/>
    <property type="evidence" value="ECO:0007669"/>
    <property type="project" value="TreeGrafter"/>
</dbReference>
<keyword evidence="4 8" id="KW-0418">Kinase</keyword>
<dbReference type="EMBL" id="KZ451939">
    <property type="protein sequence ID" value="PKA60292.1"/>
    <property type="molecule type" value="Genomic_DNA"/>
</dbReference>
<dbReference type="PROSITE" id="PS50011">
    <property type="entry name" value="PROTEIN_KINASE_DOM"/>
    <property type="match status" value="1"/>
</dbReference>
<evidence type="ECO:0000256" key="3">
    <source>
        <dbReference type="ARBA" id="ARBA00022741"/>
    </source>
</evidence>
<evidence type="ECO:0000313" key="8">
    <source>
        <dbReference type="EMBL" id="PKA60292.1"/>
    </source>
</evidence>
<dbReference type="OrthoDB" id="1732493at2759"/>
<dbReference type="GO" id="GO:0005737">
    <property type="term" value="C:cytoplasm"/>
    <property type="evidence" value="ECO:0007669"/>
    <property type="project" value="TreeGrafter"/>
</dbReference>
<dbReference type="EC" id="2.7.11.22" evidence="8"/>
<evidence type="ECO:0000256" key="4">
    <source>
        <dbReference type="ARBA" id="ARBA00022777"/>
    </source>
</evidence>
<feature type="domain" description="Protein kinase" evidence="7">
    <location>
        <begin position="1"/>
        <end position="166"/>
    </location>
</feature>
<proteinExistence type="predicted"/>